<name>A0A0F9GGD2_9ZZZZ</name>
<accession>A0A0F9GGD2</accession>
<organism evidence="1">
    <name type="scientific">marine sediment metagenome</name>
    <dbReference type="NCBI Taxonomy" id="412755"/>
    <lineage>
        <taxon>unclassified sequences</taxon>
        <taxon>metagenomes</taxon>
        <taxon>ecological metagenomes</taxon>
    </lineage>
</organism>
<dbReference type="AlphaFoldDB" id="A0A0F9GGD2"/>
<gene>
    <name evidence="1" type="ORF">LCGC14_1831130</name>
</gene>
<comment type="caution">
    <text evidence="1">The sequence shown here is derived from an EMBL/GenBank/DDBJ whole genome shotgun (WGS) entry which is preliminary data.</text>
</comment>
<evidence type="ECO:0000313" key="1">
    <source>
        <dbReference type="EMBL" id="KKL97763.1"/>
    </source>
</evidence>
<protein>
    <submittedName>
        <fullName evidence="1">Uncharacterized protein</fullName>
    </submittedName>
</protein>
<dbReference type="EMBL" id="LAZR01018088">
    <property type="protein sequence ID" value="KKL97763.1"/>
    <property type="molecule type" value="Genomic_DNA"/>
</dbReference>
<sequence length="81" mass="9311">MKDMAVSSGDRSFMRRIGRYKAASHGAAAARHLALPVTDRLQRSWDLYLTYRSSQTIGTRRDDPSPFYERARRLGIYSSRT</sequence>
<reference evidence="1" key="1">
    <citation type="journal article" date="2015" name="Nature">
        <title>Complex archaea that bridge the gap between prokaryotes and eukaryotes.</title>
        <authorList>
            <person name="Spang A."/>
            <person name="Saw J.H."/>
            <person name="Jorgensen S.L."/>
            <person name="Zaremba-Niedzwiedzka K."/>
            <person name="Martijn J."/>
            <person name="Lind A.E."/>
            <person name="van Eijk R."/>
            <person name="Schleper C."/>
            <person name="Guy L."/>
            <person name="Ettema T.J."/>
        </authorList>
    </citation>
    <scope>NUCLEOTIDE SEQUENCE</scope>
</reference>
<proteinExistence type="predicted"/>